<dbReference type="InterPro" id="IPR044946">
    <property type="entry name" value="Restrct_endonuc_typeI_TRD_sf"/>
</dbReference>
<comment type="caution">
    <text evidence="5">The sequence shown here is derived from an EMBL/GenBank/DDBJ whole genome shotgun (WGS) entry which is preliminary data.</text>
</comment>
<organism evidence="5 6">
    <name type="scientific">Avibacterium paragallinarum</name>
    <name type="common">Haemophilus gallinarum</name>
    <dbReference type="NCBI Taxonomy" id="728"/>
    <lineage>
        <taxon>Bacteria</taxon>
        <taxon>Pseudomonadati</taxon>
        <taxon>Pseudomonadota</taxon>
        <taxon>Gammaproteobacteria</taxon>
        <taxon>Pasteurellales</taxon>
        <taxon>Pasteurellaceae</taxon>
        <taxon>Avibacterium</taxon>
    </lineage>
</organism>
<reference evidence="5 6" key="1">
    <citation type="submission" date="2018-06" db="EMBL/GenBank/DDBJ databases">
        <authorList>
            <person name="Teymurazov M."/>
            <person name="Kislichkina A."/>
            <person name="Abaymova A."/>
            <person name="Mukhina T."/>
            <person name="Mayskaya N."/>
            <person name="Svetoch E."/>
            <person name="Bogun A."/>
        </authorList>
    </citation>
    <scope>NUCLEOTIDE SEQUENCE [LARGE SCALE GENOMIC DNA]</scope>
    <source>
        <strain evidence="5 6">SCPM-O-B-8406</strain>
    </source>
</reference>
<gene>
    <name evidence="5" type="ORF">DM482_07090</name>
</gene>
<dbReference type="EMBL" id="QJPJ01000009">
    <property type="protein sequence ID" value="PXZ38945.1"/>
    <property type="molecule type" value="Genomic_DNA"/>
</dbReference>
<accession>A0AAE5THH3</accession>
<dbReference type="GO" id="GO:0009307">
    <property type="term" value="P:DNA restriction-modification system"/>
    <property type="evidence" value="ECO:0007669"/>
    <property type="project" value="UniProtKB-KW"/>
</dbReference>
<feature type="domain" description="Type I restriction modification DNA specificity" evidence="4">
    <location>
        <begin position="15"/>
        <end position="181"/>
    </location>
</feature>
<dbReference type="AlphaFoldDB" id="A0AAE5THH3"/>
<evidence type="ECO:0000256" key="1">
    <source>
        <dbReference type="ARBA" id="ARBA00010923"/>
    </source>
</evidence>
<evidence type="ECO:0000256" key="2">
    <source>
        <dbReference type="ARBA" id="ARBA00022747"/>
    </source>
</evidence>
<dbReference type="Gene3D" id="3.90.220.20">
    <property type="entry name" value="DNA methylase specificity domains"/>
    <property type="match status" value="1"/>
</dbReference>
<sequence>MGKAESHLAEKLQQVEWAEFELQELFEVKTSKKRFDANKVKIEDVGYPYVVRTAANNGIKGYLNEDSIYLNEGNTISFGQDTATMFYQEKPYFTGDKIKVLKPKIALFNKKNAQFFIPIMTRAFSSFSWGSSSFSEKIIQSQKLSLPIKHNPNLDKIAQIDFDFMEYFIAELEAYRIAELEAYLIATGLSNYTLTKKEQKILDEFNENVVGGG</sequence>
<dbReference type="Pfam" id="PF01420">
    <property type="entry name" value="Methylase_S"/>
    <property type="match status" value="1"/>
</dbReference>
<protein>
    <submittedName>
        <fullName evidence="5">Restriction endonuclease</fullName>
    </submittedName>
</protein>
<evidence type="ECO:0000259" key="4">
    <source>
        <dbReference type="Pfam" id="PF01420"/>
    </source>
</evidence>
<evidence type="ECO:0000313" key="5">
    <source>
        <dbReference type="EMBL" id="PXZ38945.1"/>
    </source>
</evidence>
<dbReference type="SUPFAM" id="SSF116734">
    <property type="entry name" value="DNA methylase specificity domain"/>
    <property type="match status" value="1"/>
</dbReference>
<dbReference type="GO" id="GO:0003677">
    <property type="term" value="F:DNA binding"/>
    <property type="evidence" value="ECO:0007669"/>
    <property type="project" value="UniProtKB-KW"/>
</dbReference>
<keyword evidence="5" id="KW-0378">Hydrolase</keyword>
<keyword evidence="2" id="KW-0680">Restriction system</keyword>
<evidence type="ECO:0000313" key="6">
    <source>
        <dbReference type="Proteomes" id="UP000247594"/>
    </source>
</evidence>
<dbReference type="Proteomes" id="UP000247594">
    <property type="component" value="Unassembled WGS sequence"/>
</dbReference>
<keyword evidence="5" id="KW-0540">Nuclease</keyword>
<name>A0AAE5THH3_AVIPA</name>
<dbReference type="GO" id="GO:0004519">
    <property type="term" value="F:endonuclease activity"/>
    <property type="evidence" value="ECO:0007669"/>
    <property type="project" value="UniProtKB-KW"/>
</dbReference>
<evidence type="ECO:0000256" key="3">
    <source>
        <dbReference type="ARBA" id="ARBA00023125"/>
    </source>
</evidence>
<dbReference type="InterPro" id="IPR000055">
    <property type="entry name" value="Restrct_endonuc_typeI_TRD"/>
</dbReference>
<proteinExistence type="inferred from homology"/>
<keyword evidence="3" id="KW-0238">DNA-binding</keyword>
<keyword evidence="5" id="KW-0255">Endonuclease</keyword>
<comment type="similarity">
    <text evidence="1">Belongs to the type-I restriction system S methylase family.</text>
</comment>